<evidence type="ECO:0000259" key="19">
    <source>
        <dbReference type="PROSITE" id="PS51456"/>
    </source>
</evidence>
<evidence type="ECO:0000256" key="17">
    <source>
        <dbReference type="SAM" id="MobiDB-lite"/>
    </source>
</evidence>
<dbReference type="GO" id="GO:0003779">
    <property type="term" value="F:actin binding"/>
    <property type="evidence" value="ECO:0007669"/>
    <property type="project" value="UniProtKB-KW"/>
</dbReference>
<evidence type="ECO:0000256" key="6">
    <source>
        <dbReference type="ARBA" id="ARBA00022692"/>
    </source>
</evidence>
<name>A0A4Y7THC2_COPMI</name>
<dbReference type="SUPFAM" id="SSF52540">
    <property type="entry name" value="P-loop containing nucleoside triphosphate hydrolases"/>
    <property type="match status" value="1"/>
</dbReference>
<keyword evidence="8 16" id="KW-0067">ATP-binding</keyword>
<evidence type="ECO:0000256" key="10">
    <source>
        <dbReference type="ARBA" id="ARBA00023123"/>
    </source>
</evidence>
<dbReference type="InterPro" id="IPR004835">
    <property type="entry name" value="Chitin_synth"/>
</dbReference>
<evidence type="ECO:0000313" key="22">
    <source>
        <dbReference type="Proteomes" id="UP000298030"/>
    </source>
</evidence>
<comment type="caution">
    <text evidence="21">The sequence shown here is derived from an EMBL/GenBank/DDBJ whole genome shotgun (WGS) entry which is preliminary data.</text>
</comment>
<dbReference type="GO" id="GO:0031505">
    <property type="term" value="P:fungal-type cell wall organization"/>
    <property type="evidence" value="ECO:0007669"/>
    <property type="project" value="TreeGrafter"/>
</dbReference>
<dbReference type="InterPro" id="IPR036400">
    <property type="entry name" value="Cyt_B5-like_heme/steroid_sf"/>
</dbReference>
<keyword evidence="3" id="KW-1003">Cell membrane</keyword>
<sequence length="2113" mass="231922">MSLNSSALAHIPRDKLEGITDLSSLPLASINDDTIVAVLRERFMTDHIYTGLSSNAIVALNPHKYVQSNSDATCKRYADEYRDVELYEVMEDGRRKDRLPPHVFQLANNAYYHMRRTGQDQCIVFTGETSSGKSESRRLATKALLTLSTPAPGKKNNKLASSIPAAEYVLESFAHARTLFNPNASRYGKYTELQFTAKGRICGVKVLDYYLERGRVASVPSGERNFNVFYYLVAGVSPEEGAHLRINEKSVFRYLGGQRGSLSLGGHHQGGYAALGGRGLMGGGALPQRDEDSQKFDQLKVALKTIGFSKRHVAQTCQVLAAILHLGNLEFIIDRHRNEDAAVVRNTDVLGIAADFLGIAPSALESALSYKTKLVKKELCTVFLDVDGATDNRDDLAKALYSLLFNWINEHINSKLCAKDDAGMFETYVGLLDLPGPQNMSSRPNSLDQLVVNYANERVWGWIRDRMVGPEVLKEHASEGLESYVPAFVGVNPASATSPSMGGLALSLGWNDNTETLRLLHHYPGGLIHIMDDQARRQPKKTDGTMVEAFQKRWGNHSSFKTSGVVDTSTSPTAGGTTNVGMGASFTISHFNGPVTYLAEHFLARNLDSINGDFVSLLRGTVDPSAEHHHTAARLDVGMAASEGYGSINPFVKGLFSSGALKLEASARNEDTIVSAQKSVGPMRMPSVRRKGTVRRSHIERAKMDGIQEDEEDEGPFVAPHEHRASLDDKVKKEKEGGLISALVGDRGEKATCVAGSFKEALDTLFETLDETQAWYVLCVNPNDSQLPNQLEGRSVKGQVKASGMVGVARRGVVVAPPTSPFNGGHGGIDAPGGGIWEVRMTYAEFVGRYKDVVQGHFSDDDEKTFVIQTRDAMQLSPTDVVLGRTKVWLSQRAFHAFEDRLRVLEGETTVGNASIGVDPRLVGFGDVRGISGESDVGHGDGYGGGYGGAGGASSPGFGAAHVGGGGGYSGNGAGGWGRSSGYDRLGGGPATPGYEGGLTPGGMMDNGSNQQLPLVANAGAFPKNGAYDEEYGRSEEYYDGSRGAGPFRGGETDSVSNFGSESAYAPSRNMFQGADKRGLTYGKDKEASALAGELAAGGADGGPPIVGETAEVLKESSARRRWVLFVWFLTWWVPNPILMWVGRMKRIDVRQAWREKLALNLIIWTICGATVFVIAVLGVLICPTEHVFNRSELNSHNFNDNPASTYVAIRGEVFDLNIIAERHGRTVPVVAKKAIMTYGGKEVDSMFPVQVSALCAGVDGEVSPWVSLNSANATDVNAVYHDFRAFTTDPRADWYFEKMVQMRYTSRKGFVGYTPKEVKELAKNGRSLAVYNGLIYDVTSYITTPPATATPDGTMAPPGTGTQFLDESVVDLFLTYAGTDITKKLDSLPISRLVLGRQKICLRNLYTIGKVDNRNSAQCLFSTYILLVLSIIMVSIIGFKFLASINFGSERAPEDHDKFVICQVPCYTEGDSSLRKTIDSLAQMKYDDKRKLLLIICDGMIVGSGNDRPTPRIVLDILGADPNLDPEPLSFVSLGEGAKQHNMGKVYSGLYECAGHVVPYLVIAKVGKPTERSRPGNRGKRDSQMLLMHFLNKVHFNSPMNPLELEMYHQIKNVIGVNPSFYEYLFMVDADTTVDPFSVNRLISAMIHDKKLLGVCGETELANAKQSLITMMQVYEYFISHHMAKAFESLFGLCSSQNQLVHDYSENRVDTLHMKNLLHLGEDRYLTTLLLKHFPRFKTQFVRDAHAYTVAPDDWKVLLSQRRRWINSTVHNLGELIFLDQLCGFCCFSMRFVVMIDLLSTVTQPVTIAYIVYLIYLVAGTGRDIPTLSLILLAAIYGIQALVFIMRRKWDMIGWMLFYIIAIPAFSFFLPLYSFWRMDDFSWGQTRVVLGESGKKLIVHDEGKFDPKAIPLKTWSDYENELWDKESNHSIGSWVPPTKKEAGYAESRTASLYGRETYYDPAPQIPRSFSPAPSQLGMGAYTNPNFNNYAAPPGYQSGRNTPQSYSRPMSPATGGMYQPSPSRPTTNYLDMPVPDFGLAGGQSSPLGMGSGAMTPSDPELERAVQDILRSADLNTITKREVRRTLEEQFGMDLTAKKSFINGIIDRVLMSQG</sequence>
<feature type="region of interest" description="Disordered" evidence="17">
    <location>
        <begin position="1990"/>
        <end position="2021"/>
    </location>
</feature>
<feature type="domain" description="DEK-C" evidence="20">
    <location>
        <begin position="2055"/>
        <end position="2110"/>
    </location>
</feature>
<evidence type="ECO:0000256" key="18">
    <source>
        <dbReference type="SAM" id="Phobius"/>
    </source>
</evidence>
<feature type="compositionally biased region" description="Polar residues" evidence="17">
    <location>
        <begin position="1998"/>
        <end position="2008"/>
    </location>
</feature>
<dbReference type="GO" id="GO:0006031">
    <property type="term" value="P:chitin biosynthetic process"/>
    <property type="evidence" value="ECO:0007669"/>
    <property type="project" value="TreeGrafter"/>
</dbReference>
<keyword evidence="13" id="KW-0325">Glycoprotein</keyword>
<feature type="transmembrane region" description="Helical" evidence="18">
    <location>
        <begin position="1422"/>
        <end position="1444"/>
    </location>
</feature>
<evidence type="ECO:0000313" key="21">
    <source>
        <dbReference type="EMBL" id="TEB32899.1"/>
    </source>
</evidence>
<dbReference type="Gene3D" id="1.20.120.720">
    <property type="entry name" value="Myosin VI head, motor domain, U50 subdomain"/>
    <property type="match status" value="1"/>
</dbReference>
<dbReference type="Gene3D" id="1.20.58.530">
    <property type="match status" value="1"/>
</dbReference>
<accession>A0A4Y7THC2</accession>
<dbReference type="InterPro" id="IPR036037">
    <property type="entry name" value="MYSc_Myo17"/>
</dbReference>
<evidence type="ECO:0000256" key="14">
    <source>
        <dbReference type="ARBA" id="ARBA00023203"/>
    </source>
</evidence>
<feature type="transmembrane region" description="Helical" evidence="18">
    <location>
        <begin position="1162"/>
        <end position="1182"/>
    </location>
</feature>
<evidence type="ECO:0000256" key="11">
    <source>
        <dbReference type="ARBA" id="ARBA00023136"/>
    </source>
</evidence>
<evidence type="ECO:0000256" key="3">
    <source>
        <dbReference type="ARBA" id="ARBA00022475"/>
    </source>
</evidence>
<evidence type="ECO:0000256" key="12">
    <source>
        <dbReference type="ARBA" id="ARBA00023175"/>
    </source>
</evidence>
<feature type="transmembrane region" description="Helical" evidence="18">
    <location>
        <begin position="1858"/>
        <end position="1877"/>
    </location>
</feature>
<dbReference type="GO" id="GO:0030428">
    <property type="term" value="C:cell septum"/>
    <property type="evidence" value="ECO:0007669"/>
    <property type="project" value="TreeGrafter"/>
</dbReference>
<dbReference type="OrthoDB" id="370884at2759"/>
<dbReference type="PROSITE" id="PS51456">
    <property type="entry name" value="MYOSIN_MOTOR"/>
    <property type="match status" value="1"/>
</dbReference>
<evidence type="ECO:0000256" key="15">
    <source>
        <dbReference type="ARBA" id="ARBA00048014"/>
    </source>
</evidence>
<dbReference type="Pfam" id="PF03142">
    <property type="entry name" value="Chitin_synth_2"/>
    <property type="match status" value="2"/>
</dbReference>
<dbReference type="CDD" id="cd14879">
    <property type="entry name" value="MYSc_Myo17"/>
    <property type="match status" value="1"/>
</dbReference>
<dbReference type="SUPFAM" id="SSF55856">
    <property type="entry name" value="Cytochrome b5-like heme/steroid binding domain"/>
    <property type="match status" value="2"/>
</dbReference>
<dbReference type="EMBL" id="QPFP01000014">
    <property type="protein sequence ID" value="TEB32899.1"/>
    <property type="molecule type" value="Genomic_DNA"/>
</dbReference>
<feature type="domain" description="Myosin motor" evidence="19">
    <location>
        <begin position="19"/>
        <end position="903"/>
    </location>
</feature>
<dbReference type="EC" id="2.4.1.16" evidence="2"/>
<feature type="region of interest" description="Disordered" evidence="17">
    <location>
        <begin position="984"/>
        <end position="1011"/>
    </location>
</feature>
<dbReference type="STRING" id="71717.A0A4Y7THC2"/>
<evidence type="ECO:0000256" key="5">
    <source>
        <dbReference type="ARBA" id="ARBA00022679"/>
    </source>
</evidence>
<dbReference type="Gene3D" id="3.40.850.10">
    <property type="entry name" value="Kinesin motor domain"/>
    <property type="match status" value="1"/>
</dbReference>
<dbReference type="GO" id="GO:0016459">
    <property type="term" value="C:myosin complex"/>
    <property type="evidence" value="ECO:0007669"/>
    <property type="project" value="UniProtKB-KW"/>
</dbReference>
<dbReference type="Gene3D" id="3.10.120.10">
    <property type="entry name" value="Cytochrome b5-like heme/steroid binding domain"/>
    <property type="match status" value="1"/>
</dbReference>
<keyword evidence="10 16" id="KW-0518">Myosin</keyword>
<feature type="transmembrane region" description="Helical" evidence="18">
    <location>
        <begin position="1799"/>
        <end position="1820"/>
    </location>
</feature>
<comment type="subcellular location">
    <subcellularLocation>
        <location evidence="1">Cell membrane</location>
        <topology evidence="1">Multi-pass membrane protein</topology>
    </subcellularLocation>
</comment>
<dbReference type="SUPFAM" id="SSF53448">
    <property type="entry name" value="Nucleotide-diphospho-sugar transferases"/>
    <property type="match status" value="1"/>
</dbReference>
<dbReference type="GO" id="GO:0003774">
    <property type="term" value="F:cytoskeletal motor activity"/>
    <property type="evidence" value="ECO:0007669"/>
    <property type="project" value="UniProtKB-UniRule"/>
</dbReference>
<dbReference type="GO" id="GO:0005886">
    <property type="term" value="C:plasma membrane"/>
    <property type="evidence" value="ECO:0007669"/>
    <property type="project" value="UniProtKB-SubCell"/>
</dbReference>
<dbReference type="PRINTS" id="PR00193">
    <property type="entry name" value="MYOSINHEAVY"/>
</dbReference>
<dbReference type="Pfam" id="PF08766">
    <property type="entry name" value="DEK_C"/>
    <property type="match status" value="1"/>
</dbReference>
<keyword evidence="12 16" id="KW-0505">Motor protein</keyword>
<dbReference type="GO" id="GO:0004100">
    <property type="term" value="F:chitin synthase activity"/>
    <property type="evidence" value="ECO:0007669"/>
    <property type="project" value="UniProtKB-EC"/>
</dbReference>
<feature type="transmembrane region" description="Helical" evidence="18">
    <location>
        <begin position="1123"/>
        <end position="1142"/>
    </location>
</feature>
<dbReference type="Gene3D" id="3.30.70.1590">
    <property type="match status" value="1"/>
</dbReference>
<dbReference type="InterPro" id="IPR027417">
    <property type="entry name" value="P-loop_NTPase"/>
</dbReference>
<dbReference type="InterPro" id="IPR014876">
    <property type="entry name" value="DEK_C"/>
</dbReference>
<feature type="transmembrane region" description="Helical" evidence="18">
    <location>
        <begin position="1826"/>
        <end position="1846"/>
    </location>
</feature>
<comment type="similarity">
    <text evidence="16">Belongs to the TRAFAC class myosin-kinesin ATPase superfamily. Myosin family.</text>
</comment>
<feature type="region of interest" description="Actin-binding" evidence="16">
    <location>
        <begin position="762"/>
        <end position="784"/>
    </location>
</feature>
<dbReference type="InterPro" id="IPR029044">
    <property type="entry name" value="Nucleotide-diphossugar_trans"/>
</dbReference>
<keyword evidence="11 18" id="KW-0472">Membrane</keyword>
<keyword evidence="22" id="KW-1185">Reference proteome</keyword>
<dbReference type="PANTHER" id="PTHR22914:SF45">
    <property type="entry name" value="CHITIN SYNTHASE"/>
    <property type="match status" value="1"/>
</dbReference>
<organism evidence="21 22">
    <name type="scientific">Coprinellus micaceus</name>
    <name type="common">Glistening ink-cap mushroom</name>
    <name type="synonym">Coprinus micaceus</name>
    <dbReference type="NCBI Taxonomy" id="71717"/>
    <lineage>
        <taxon>Eukaryota</taxon>
        <taxon>Fungi</taxon>
        <taxon>Dikarya</taxon>
        <taxon>Basidiomycota</taxon>
        <taxon>Agaricomycotina</taxon>
        <taxon>Agaricomycetes</taxon>
        <taxon>Agaricomycetidae</taxon>
        <taxon>Agaricales</taxon>
        <taxon>Agaricineae</taxon>
        <taxon>Psathyrellaceae</taxon>
        <taxon>Coprinellus</taxon>
    </lineage>
</organism>
<evidence type="ECO:0000256" key="13">
    <source>
        <dbReference type="ARBA" id="ARBA00023180"/>
    </source>
</evidence>
<feature type="compositionally biased region" description="Gly residues" evidence="17">
    <location>
        <begin position="984"/>
        <end position="1001"/>
    </location>
</feature>
<dbReference type="InterPro" id="IPR001609">
    <property type="entry name" value="Myosin_head_motor_dom-like"/>
</dbReference>
<protein>
    <recommendedName>
        <fullName evidence="2">chitin synthase</fullName>
        <ecNumber evidence="2">2.4.1.16</ecNumber>
    </recommendedName>
</protein>
<dbReference type="Gene3D" id="1.10.10.60">
    <property type="entry name" value="Homeodomain-like"/>
    <property type="match status" value="1"/>
</dbReference>
<keyword evidence="7 16" id="KW-0547">Nucleotide-binding</keyword>
<keyword evidence="4" id="KW-0328">Glycosyltransferase</keyword>
<keyword evidence="14 16" id="KW-0009">Actin-binding</keyword>
<keyword evidence="5" id="KW-0808">Transferase</keyword>
<dbReference type="InterPro" id="IPR036961">
    <property type="entry name" value="Kinesin_motor_dom_sf"/>
</dbReference>
<dbReference type="PANTHER" id="PTHR22914">
    <property type="entry name" value="CHITIN SYNTHASE"/>
    <property type="match status" value="1"/>
</dbReference>
<keyword evidence="9 18" id="KW-1133">Transmembrane helix</keyword>
<gene>
    <name evidence="21" type="ORF">FA13DRAFT_1790571</name>
</gene>
<feature type="binding site" evidence="16">
    <location>
        <begin position="127"/>
        <end position="134"/>
    </location>
    <ligand>
        <name>ATP</name>
        <dbReference type="ChEBI" id="CHEBI:30616"/>
    </ligand>
</feature>
<evidence type="ECO:0000256" key="9">
    <source>
        <dbReference type="ARBA" id="ARBA00022989"/>
    </source>
</evidence>
<dbReference type="SMART" id="SM00242">
    <property type="entry name" value="MYSc"/>
    <property type="match status" value="1"/>
</dbReference>
<evidence type="ECO:0000256" key="7">
    <source>
        <dbReference type="ARBA" id="ARBA00022741"/>
    </source>
</evidence>
<evidence type="ECO:0000256" key="8">
    <source>
        <dbReference type="ARBA" id="ARBA00022840"/>
    </source>
</evidence>
<evidence type="ECO:0000256" key="4">
    <source>
        <dbReference type="ARBA" id="ARBA00022676"/>
    </source>
</evidence>
<dbReference type="Pfam" id="PF00063">
    <property type="entry name" value="Myosin_head"/>
    <property type="match status" value="2"/>
</dbReference>
<proteinExistence type="inferred from homology"/>
<evidence type="ECO:0000259" key="20">
    <source>
        <dbReference type="PROSITE" id="PS51998"/>
    </source>
</evidence>
<keyword evidence="6 18" id="KW-0812">Transmembrane</keyword>
<dbReference type="GO" id="GO:0005524">
    <property type="term" value="F:ATP binding"/>
    <property type="evidence" value="ECO:0007669"/>
    <property type="project" value="UniProtKB-UniRule"/>
</dbReference>
<reference evidence="21 22" key="1">
    <citation type="journal article" date="2019" name="Nat. Ecol. Evol.">
        <title>Megaphylogeny resolves global patterns of mushroom evolution.</title>
        <authorList>
            <person name="Varga T."/>
            <person name="Krizsan K."/>
            <person name="Foldi C."/>
            <person name="Dima B."/>
            <person name="Sanchez-Garcia M."/>
            <person name="Sanchez-Ramirez S."/>
            <person name="Szollosi G.J."/>
            <person name="Szarkandi J.G."/>
            <person name="Papp V."/>
            <person name="Albert L."/>
            <person name="Andreopoulos W."/>
            <person name="Angelini C."/>
            <person name="Antonin V."/>
            <person name="Barry K.W."/>
            <person name="Bougher N.L."/>
            <person name="Buchanan P."/>
            <person name="Buyck B."/>
            <person name="Bense V."/>
            <person name="Catcheside P."/>
            <person name="Chovatia M."/>
            <person name="Cooper J."/>
            <person name="Damon W."/>
            <person name="Desjardin D."/>
            <person name="Finy P."/>
            <person name="Geml J."/>
            <person name="Haridas S."/>
            <person name="Hughes K."/>
            <person name="Justo A."/>
            <person name="Karasinski D."/>
            <person name="Kautmanova I."/>
            <person name="Kiss B."/>
            <person name="Kocsube S."/>
            <person name="Kotiranta H."/>
            <person name="LaButti K.M."/>
            <person name="Lechner B.E."/>
            <person name="Liimatainen K."/>
            <person name="Lipzen A."/>
            <person name="Lukacs Z."/>
            <person name="Mihaltcheva S."/>
            <person name="Morgado L.N."/>
            <person name="Niskanen T."/>
            <person name="Noordeloos M.E."/>
            <person name="Ohm R.A."/>
            <person name="Ortiz-Santana B."/>
            <person name="Ovrebo C."/>
            <person name="Racz N."/>
            <person name="Riley R."/>
            <person name="Savchenko A."/>
            <person name="Shiryaev A."/>
            <person name="Soop K."/>
            <person name="Spirin V."/>
            <person name="Szebenyi C."/>
            <person name="Tomsovsky M."/>
            <person name="Tulloss R.E."/>
            <person name="Uehling J."/>
            <person name="Grigoriev I.V."/>
            <person name="Vagvolgyi C."/>
            <person name="Papp T."/>
            <person name="Martin F.M."/>
            <person name="Miettinen O."/>
            <person name="Hibbett D.S."/>
            <person name="Nagy L.G."/>
        </authorList>
    </citation>
    <scope>NUCLEOTIDE SEQUENCE [LARGE SCALE GENOMIC DNA]</scope>
    <source>
        <strain evidence="21 22">FP101781</strain>
    </source>
</reference>
<evidence type="ECO:0000256" key="2">
    <source>
        <dbReference type="ARBA" id="ARBA00012543"/>
    </source>
</evidence>
<dbReference type="SUPFAM" id="SSF109715">
    <property type="entry name" value="DEK C-terminal domain"/>
    <property type="match status" value="1"/>
</dbReference>
<comment type="catalytic activity">
    <reaction evidence="15">
        <text>[(1-&gt;4)-N-acetyl-beta-D-glucosaminyl](n) + UDP-N-acetyl-alpha-D-glucosamine = [(1-&gt;4)-N-acetyl-beta-D-glucosaminyl](n+1) + UDP + H(+)</text>
        <dbReference type="Rhea" id="RHEA:16637"/>
        <dbReference type="Rhea" id="RHEA-COMP:9593"/>
        <dbReference type="Rhea" id="RHEA-COMP:9595"/>
        <dbReference type="ChEBI" id="CHEBI:15378"/>
        <dbReference type="ChEBI" id="CHEBI:17029"/>
        <dbReference type="ChEBI" id="CHEBI:57705"/>
        <dbReference type="ChEBI" id="CHEBI:58223"/>
        <dbReference type="EC" id="2.4.1.16"/>
    </reaction>
</comment>
<evidence type="ECO:0000256" key="16">
    <source>
        <dbReference type="PROSITE-ProRule" id="PRU00782"/>
    </source>
</evidence>
<dbReference type="PROSITE" id="PS51998">
    <property type="entry name" value="DEK_C"/>
    <property type="match status" value="1"/>
</dbReference>
<evidence type="ECO:0000256" key="1">
    <source>
        <dbReference type="ARBA" id="ARBA00004651"/>
    </source>
</evidence>
<dbReference type="Proteomes" id="UP000298030">
    <property type="component" value="Unassembled WGS sequence"/>
</dbReference>